<evidence type="ECO:0000256" key="8">
    <source>
        <dbReference type="ARBA" id="ARBA00022857"/>
    </source>
</evidence>
<evidence type="ECO:0000256" key="17">
    <source>
        <dbReference type="HAMAP-Rule" id="MF_01965"/>
    </source>
</evidence>
<feature type="domain" description="YjeF N-terminal" evidence="21">
    <location>
        <begin position="9"/>
        <end position="217"/>
    </location>
</feature>
<feature type="binding site" evidence="17">
    <location>
        <position position="438"/>
    </location>
    <ligand>
        <name>AMP</name>
        <dbReference type="ChEBI" id="CHEBI:456215"/>
    </ligand>
</feature>
<dbReference type="Gene3D" id="3.40.50.10260">
    <property type="entry name" value="YjeF N-terminal domain"/>
    <property type="match status" value="1"/>
</dbReference>
<comment type="similarity">
    <text evidence="4 19">In the C-terminal section; belongs to the NnrD/CARKD family.</text>
</comment>
<dbReference type="NCBIfam" id="TIGR00197">
    <property type="entry name" value="yjeF_nterm"/>
    <property type="match status" value="1"/>
</dbReference>
<dbReference type="PANTHER" id="PTHR12592:SF0">
    <property type="entry name" value="ATP-DEPENDENT (S)-NAD(P)H-HYDRATE DEHYDRATASE"/>
    <property type="match status" value="1"/>
</dbReference>
<evidence type="ECO:0000256" key="1">
    <source>
        <dbReference type="ARBA" id="ARBA00000013"/>
    </source>
</evidence>
<dbReference type="Pfam" id="PF03853">
    <property type="entry name" value="YjeF_N"/>
    <property type="match status" value="1"/>
</dbReference>
<keyword evidence="10 17" id="KW-0520">NAD</keyword>
<feature type="binding site" evidence="17">
    <location>
        <position position="439"/>
    </location>
    <ligand>
        <name>(6S)-NADPHX</name>
        <dbReference type="ChEBI" id="CHEBI:64076"/>
    </ligand>
</feature>
<dbReference type="EC" id="4.2.1.136" evidence="19"/>
<evidence type="ECO:0000256" key="7">
    <source>
        <dbReference type="ARBA" id="ARBA00022840"/>
    </source>
</evidence>
<comment type="cofactor">
    <cofactor evidence="18 19">
        <name>K(+)</name>
        <dbReference type="ChEBI" id="CHEBI:29103"/>
    </cofactor>
    <text evidence="18 19">Binds 1 potassium ion per subunit.</text>
</comment>
<keyword evidence="11 18" id="KW-0413">Isomerase</keyword>
<dbReference type="PANTHER" id="PTHR12592">
    <property type="entry name" value="ATP-DEPENDENT (S)-NAD(P)H-HYDRATE DEHYDRATASE FAMILY MEMBER"/>
    <property type="match status" value="1"/>
</dbReference>
<feature type="binding site" evidence="18">
    <location>
        <begin position="130"/>
        <end position="136"/>
    </location>
    <ligand>
        <name>(6S)-NADPHX</name>
        <dbReference type="ChEBI" id="CHEBI:64076"/>
    </ligand>
</feature>
<comment type="function">
    <text evidence="14 19">Bifunctional enzyme that catalyzes the epimerization of the S- and R-forms of NAD(P)HX and the dehydration of the S-form of NAD(P)HX at the expense of ADP, which is converted to AMP. This allows the repair of both epimers of NAD(P)HX, a damaged form of NAD(P)H that is a result of enzymatic or heat-dependent hydration.</text>
</comment>
<evidence type="ECO:0000256" key="18">
    <source>
        <dbReference type="HAMAP-Rule" id="MF_01966"/>
    </source>
</evidence>
<evidence type="ECO:0000256" key="11">
    <source>
        <dbReference type="ARBA" id="ARBA00023235"/>
    </source>
</evidence>
<comment type="caution">
    <text evidence="22">The sequence shown here is derived from an EMBL/GenBank/DDBJ whole genome shotgun (WGS) entry which is preliminary data.</text>
</comment>
<keyword evidence="13" id="KW-0511">Multifunctional enzyme</keyword>
<feature type="binding site" evidence="17">
    <location>
        <position position="262"/>
    </location>
    <ligand>
        <name>(6S)-NADPHX</name>
        <dbReference type="ChEBI" id="CHEBI:64076"/>
    </ligand>
</feature>
<dbReference type="InterPro" id="IPR004443">
    <property type="entry name" value="YjeF_N_dom"/>
</dbReference>
<feature type="binding site" evidence="17">
    <location>
        <position position="375"/>
    </location>
    <ligand>
        <name>(6S)-NADPHX</name>
        <dbReference type="ChEBI" id="CHEBI:64076"/>
    </ligand>
</feature>
<evidence type="ECO:0000256" key="2">
    <source>
        <dbReference type="ARBA" id="ARBA00000909"/>
    </source>
</evidence>
<dbReference type="PROSITE" id="PS01050">
    <property type="entry name" value="YJEF_C_2"/>
    <property type="match status" value="1"/>
</dbReference>
<dbReference type="SUPFAM" id="SSF64153">
    <property type="entry name" value="YjeF N-terminal domain-like"/>
    <property type="match status" value="1"/>
</dbReference>
<evidence type="ECO:0000256" key="15">
    <source>
        <dbReference type="ARBA" id="ARBA00048238"/>
    </source>
</evidence>
<feature type="binding site" evidence="18">
    <location>
        <position position="159"/>
    </location>
    <ligand>
        <name>(6S)-NADPHX</name>
        <dbReference type="ChEBI" id="CHEBI:64076"/>
    </ligand>
</feature>
<feature type="binding site" evidence="17">
    <location>
        <begin position="410"/>
        <end position="414"/>
    </location>
    <ligand>
        <name>AMP</name>
        <dbReference type="ChEBI" id="CHEBI:456215"/>
    </ligand>
</feature>
<dbReference type="EMBL" id="JBHTMY010000003">
    <property type="protein sequence ID" value="MFD1316488.1"/>
    <property type="molecule type" value="Genomic_DNA"/>
</dbReference>
<dbReference type="RefSeq" id="WP_377179515.1">
    <property type="nucleotide sequence ID" value="NZ_JBHTMY010000003.1"/>
</dbReference>
<name>A0ABW3Y5F5_9FLAO</name>
<feature type="binding site" evidence="18">
    <location>
        <position position="59"/>
    </location>
    <ligand>
        <name>K(+)</name>
        <dbReference type="ChEBI" id="CHEBI:29103"/>
    </ligand>
</feature>
<accession>A0ABW3Y5F5</accession>
<evidence type="ECO:0000256" key="12">
    <source>
        <dbReference type="ARBA" id="ARBA00023239"/>
    </source>
</evidence>
<comment type="function">
    <text evidence="18">Catalyzes the epimerization of the S- and R-forms of NAD(P)HX, a damaged form of NAD(P)H that is a result of enzymatic or heat-dependent hydration. This is a prerequisite for the S-specific NAD(P)H-hydrate dehydratase to allow the repair of both epimers of NAD(P)HX.</text>
</comment>
<comment type="similarity">
    <text evidence="3 19">In the N-terminal section; belongs to the NnrE/AIBP family.</text>
</comment>
<dbReference type="NCBIfam" id="TIGR00196">
    <property type="entry name" value="yjeF_cterm"/>
    <property type="match status" value="1"/>
</dbReference>
<comment type="function">
    <text evidence="17">Catalyzes the dehydration of the S-form of NAD(P)HX at the expense of ADP, which is converted to AMP. Together with NAD(P)HX epimerase, which catalyzes the epimerization of the S- and R-forms, the enzyme allows the repair of both epimers of NAD(P)HX, a damaged form of NAD(P)H that is a result of enzymatic or heat-dependent hydration.</text>
</comment>
<dbReference type="PROSITE" id="PS51383">
    <property type="entry name" value="YJEF_C_3"/>
    <property type="match status" value="1"/>
</dbReference>
<dbReference type="CDD" id="cd01171">
    <property type="entry name" value="YXKO-related"/>
    <property type="match status" value="1"/>
</dbReference>
<keyword evidence="12 17" id="KW-0456">Lyase</keyword>
<comment type="catalytic activity">
    <reaction evidence="15 17 19">
        <text>(6S)-NADHX + ADP = AMP + phosphate + NADH + H(+)</text>
        <dbReference type="Rhea" id="RHEA:32223"/>
        <dbReference type="ChEBI" id="CHEBI:15378"/>
        <dbReference type="ChEBI" id="CHEBI:43474"/>
        <dbReference type="ChEBI" id="CHEBI:57945"/>
        <dbReference type="ChEBI" id="CHEBI:64074"/>
        <dbReference type="ChEBI" id="CHEBI:456215"/>
        <dbReference type="ChEBI" id="CHEBI:456216"/>
        <dbReference type="EC" id="4.2.1.136"/>
    </reaction>
</comment>
<keyword evidence="6 17" id="KW-0547">Nucleotide-binding</keyword>
<dbReference type="EC" id="5.1.99.6" evidence="19"/>
<evidence type="ECO:0000259" key="20">
    <source>
        <dbReference type="PROSITE" id="PS51383"/>
    </source>
</evidence>
<evidence type="ECO:0000256" key="16">
    <source>
        <dbReference type="ARBA" id="ARBA00049209"/>
    </source>
</evidence>
<evidence type="ECO:0000313" key="23">
    <source>
        <dbReference type="Proteomes" id="UP001597201"/>
    </source>
</evidence>
<evidence type="ECO:0000256" key="14">
    <source>
        <dbReference type="ARBA" id="ARBA00025153"/>
    </source>
</evidence>
<gene>
    <name evidence="17" type="primary">nnrD</name>
    <name evidence="18" type="synonym">nnrE</name>
    <name evidence="22" type="ORF">ACFQ39_12755</name>
</gene>
<evidence type="ECO:0000256" key="3">
    <source>
        <dbReference type="ARBA" id="ARBA00006001"/>
    </source>
</evidence>
<comment type="similarity">
    <text evidence="18">Belongs to the NnrE/AIBP family.</text>
</comment>
<sequence>MKIFNTSQIQKWDAYTIKAEQITSLDLMERAATACFDWLTEHVTFHNRRICFFCGVGNNGGDGLVMARKCLEKGYAVSVYIVHFSSSQSEDFKKNLQRLIDLKATINHLVEDNSSFNLKESDLIIDAIFGTGMSRDISGFTSEIIQLINQTGKEVIAIDMPSGLSTSSLLKNDGMVIKASTTLTFQCPKLNLLLPDYFKYYGEVVLINIGLSESFSSVEPSSMFYVDANFIKSFFIKRKKFDHKGTFGHSLLIGGSFGKIGAIVLATKAAIGAGSGLTTAFIPKCGYDILQTSVPEAMVEIDNDLELAYFNYKVNPTVIGLGMGMGTSEKTIEGFYRFLKHNSTPLVIDADAINILSKKPSFLELLPPETILTPHPKELERLIGKWSNDYEKIDLMTDFTEKHNCILVNKGANTLVVYKKEKYFNSTGNPGLAKGGSGDVLTGMITGLLAQKYTALQASILGIYLHGKAADCALEKGISEESLTASDVIQHIDNAFAFFSSKTIKK</sequence>
<evidence type="ECO:0000256" key="19">
    <source>
        <dbReference type="PIRNR" id="PIRNR017184"/>
    </source>
</evidence>
<feature type="binding site" evidence="17">
    <location>
        <position position="322"/>
    </location>
    <ligand>
        <name>(6S)-NADPHX</name>
        <dbReference type="ChEBI" id="CHEBI:64076"/>
    </ligand>
</feature>
<dbReference type="Gene3D" id="3.40.1190.20">
    <property type="match status" value="1"/>
</dbReference>
<feature type="binding site" evidence="18">
    <location>
        <position position="162"/>
    </location>
    <ligand>
        <name>K(+)</name>
        <dbReference type="ChEBI" id="CHEBI:29103"/>
    </ligand>
</feature>
<evidence type="ECO:0000256" key="5">
    <source>
        <dbReference type="ARBA" id="ARBA00022723"/>
    </source>
</evidence>
<keyword evidence="9 18" id="KW-0630">Potassium</keyword>
<evidence type="ECO:0000256" key="4">
    <source>
        <dbReference type="ARBA" id="ARBA00009524"/>
    </source>
</evidence>
<dbReference type="InterPro" id="IPR030677">
    <property type="entry name" value="Nnr"/>
</dbReference>
<organism evidence="22 23">
    <name type="scientific">Namhaeicola litoreus</name>
    <dbReference type="NCBI Taxonomy" id="1052145"/>
    <lineage>
        <taxon>Bacteria</taxon>
        <taxon>Pseudomonadati</taxon>
        <taxon>Bacteroidota</taxon>
        <taxon>Flavobacteriia</taxon>
        <taxon>Flavobacteriales</taxon>
        <taxon>Flavobacteriaceae</taxon>
        <taxon>Namhaeicola</taxon>
    </lineage>
</organism>
<comment type="cofactor">
    <cofactor evidence="17">
        <name>Mg(2+)</name>
        <dbReference type="ChEBI" id="CHEBI:18420"/>
    </cofactor>
</comment>
<dbReference type="Proteomes" id="UP001597201">
    <property type="component" value="Unassembled WGS sequence"/>
</dbReference>
<comment type="catalytic activity">
    <reaction evidence="1 18 19">
        <text>(6R)-NADHX = (6S)-NADHX</text>
        <dbReference type="Rhea" id="RHEA:32215"/>
        <dbReference type="ChEBI" id="CHEBI:64074"/>
        <dbReference type="ChEBI" id="CHEBI:64075"/>
        <dbReference type="EC" id="5.1.99.6"/>
    </reaction>
</comment>
<dbReference type="InterPro" id="IPR017953">
    <property type="entry name" value="Carbohydrate_kinase_pred_CS"/>
</dbReference>
<dbReference type="PROSITE" id="PS51385">
    <property type="entry name" value="YJEF_N"/>
    <property type="match status" value="1"/>
</dbReference>
<feature type="domain" description="YjeF C-terminal" evidence="20">
    <location>
        <begin position="227"/>
        <end position="499"/>
    </location>
</feature>
<comment type="subunit">
    <text evidence="17">Homotetramer.</text>
</comment>
<dbReference type="PIRSF" id="PIRSF017184">
    <property type="entry name" value="Nnr"/>
    <property type="match status" value="1"/>
</dbReference>
<dbReference type="HAMAP" id="MF_01965">
    <property type="entry name" value="NADHX_dehydratase"/>
    <property type="match status" value="1"/>
</dbReference>
<evidence type="ECO:0000313" key="22">
    <source>
        <dbReference type="EMBL" id="MFD1316488.1"/>
    </source>
</evidence>
<evidence type="ECO:0000256" key="9">
    <source>
        <dbReference type="ARBA" id="ARBA00022958"/>
    </source>
</evidence>
<keyword evidence="7 17" id="KW-0067">ATP-binding</keyword>
<feature type="binding site" evidence="18">
    <location>
        <begin position="58"/>
        <end position="62"/>
    </location>
    <ligand>
        <name>(6S)-NADPHX</name>
        <dbReference type="ChEBI" id="CHEBI:64076"/>
    </ligand>
</feature>
<comment type="catalytic activity">
    <reaction evidence="2 18 19">
        <text>(6R)-NADPHX = (6S)-NADPHX</text>
        <dbReference type="Rhea" id="RHEA:32227"/>
        <dbReference type="ChEBI" id="CHEBI:64076"/>
        <dbReference type="ChEBI" id="CHEBI:64077"/>
        <dbReference type="EC" id="5.1.99.6"/>
    </reaction>
</comment>
<dbReference type="InterPro" id="IPR029056">
    <property type="entry name" value="Ribokinase-like"/>
</dbReference>
<keyword evidence="5 18" id="KW-0479">Metal-binding</keyword>
<evidence type="ECO:0000259" key="21">
    <source>
        <dbReference type="PROSITE" id="PS51385"/>
    </source>
</evidence>
<dbReference type="HAMAP" id="MF_01966">
    <property type="entry name" value="NADHX_epimerase"/>
    <property type="match status" value="1"/>
</dbReference>
<comment type="catalytic activity">
    <reaction evidence="16 17 19">
        <text>(6S)-NADPHX + ADP = AMP + phosphate + NADPH + H(+)</text>
        <dbReference type="Rhea" id="RHEA:32235"/>
        <dbReference type="ChEBI" id="CHEBI:15378"/>
        <dbReference type="ChEBI" id="CHEBI:43474"/>
        <dbReference type="ChEBI" id="CHEBI:57783"/>
        <dbReference type="ChEBI" id="CHEBI:64076"/>
        <dbReference type="ChEBI" id="CHEBI:456215"/>
        <dbReference type="ChEBI" id="CHEBI:456216"/>
        <dbReference type="EC" id="4.2.1.136"/>
    </reaction>
</comment>
<dbReference type="InterPro" id="IPR000631">
    <property type="entry name" value="CARKD"/>
</dbReference>
<keyword evidence="8 17" id="KW-0521">NADP</keyword>
<proteinExistence type="inferred from homology"/>
<keyword evidence="23" id="KW-1185">Reference proteome</keyword>
<evidence type="ECO:0000256" key="13">
    <source>
        <dbReference type="ARBA" id="ARBA00023268"/>
    </source>
</evidence>
<feature type="binding site" evidence="18">
    <location>
        <position position="126"/>
    </location>
    <ligand>
        <name>K(+)</name>
        <dbReference type="ChEBI" id="CHEBI:29103"/>
    </ligand>
</feature>
<dbReference type="Pfam" id="PF01256">
    <property type="entry name" value="Carb_kinase"/>
    <property type="match status" value="1"/>
</dbReference>
<dbReference type="SUPFAM" id="SSF53613">
    <property type="entry name" value="Ribokinase-like"/>
    <property type="match status" value="1"/>
</dbReference>
<protein>
    <recommendedName>
        <fullName evidence="19">Bifunctional NAD(P)H-hydrate repair enzyme</fullName>
    </recommendedName>
    <alternativeName>
        <fullName evidence="19">Nicotinamide nucleotide repair protein</fullName>
    </alternativeName>
    <domain>
        <recommendedName>
            <fullName evidence="19">ADP-dependent (S)-NAD(P)H-hydrate dehydratase</fullName>
            <ecNumber evidence="19">4.2.1.136</ecNumber>
        </recommendedName>
        <alternativeName>
            <fullName evidence="19">ADP-dependent NAD(P)HX dehydratase</fullName>
        </alternativeName>
    </domain>
    <domain>
        <recommendedName>
            <fullName evidence="19">NAD(P)H-hydrate epimerase</fullName>
            <ecNumber evidence="19">5.1.99.6</ecNumber>
        </recommendedName>
    </domain>
</protein>
<dbReference type="InterPro" id="IPR036652">
    <property type="entry name" value="YjeF_N_dom_sf"/>
</dbReference>
<reference evidence="23" key="1">
    <citation type="journal article" date="2019" name="Int. J. Syst. Evol. Microbiol.">
        <title>The Global Catalogue of Microorganisms (GCM) 10K type strain sequencing project: providing services to taxonomists for standard genome sequencing and annotation.</title>
        <authorList>
            <consortium name="The Broad Institute Genomics Platform"/>
            <consortium name="The Broad Institute Genome Sequencing Center for Infectious Disease"/>
            <person name="Wu L."/>
            <person name="Ma J."/>
        </authorList>
    </citation>
    <scope>NUCLEOTIDE SEQUENCE [LARGE SCALE GENOMIC DNA]</scope>
    <source>
        <strain evidence="23">CCUG 61485</strain>
    </source>
</reference>
<comment type="similarity">
    <text evidence="17">Belongs to the NnrD/CARKD family.</text>
</comment>
<comment type="caution">
    <text evidence="18">Lacks conserved residue(s) required for the propagation of feature annotation.</text>
</comment>
<evidence type="ECO:0000256" key="6">
    <source>
        <dbReference type="ARBA" id="ARBA00022741"/>
    </source>
</evidence>
<evidence type="ECO:0000256" key="10">
    <source>
        <dbReference type="ARBA" id="ARBA00023027"/>
    </source>
</evidence>